<proteinExistence type="predicted"/>
<name>A0ABU1SCL0_9MICO</name>
<dbReference type="Pfam" id="PF08021">
    <property type="entry name" value="FAD_binding_9"/>
    <property type="match status" value="1"/>
</dbReference>
<dbReference type="Proteomes" id="UP001259347">
    <property type="component" value="Unassembled WGS sequence"/>
</dbReference>
<sequence length="265" mass="28087">MTSSNPTPAPPSAPTSSAFTIERQRLDLRFRTVTLAAREWLAPAYVRVRLQGGDLSGFTSLGADDHLRLFFPATPPATVEEMREAPSREYTPLAWGEDWLDVEFAVHGDEGIAAPWAATAPLGSVVGVGGPRGSAVVTGAPGGWFLAGDETAIPAIRRFAGMIGGAPARIVVEVRSAEDELDIDAPVDVEWLHRGDAPSGSALIDMLDGLGEADAPGADPFCFIAAEQAVVKPGRALLGRWGVDTDHAVVKGYWKRGEAEYHAPH</sequence>
<reference evidence="2 3" key="1">
    <citation type="submission" date="2023-07" db="EMBL/GenBank/DDBJ databases">
        <title>Sorghum-associated microbial communities from plants grown in Nebraska, USA.</title>
        <authorList>
            <person name="Schachtman D."/>
        </authorList>
    </citation>
    <scope>NUCLEOTIDE SEQUENCE [LARGE SCALE GENOMIC DNA]</scope>
    <source>
        <strain evidence="2 3">2980</strain>
    </source>
</reference>
<dbReference type="PANTHER" id="PTHR30157">
    <property type="entry name" value="FERRIC REDUCTASE, NADPH-DEPENDENT"/>
    <property type="match status" value="1"/>
</dbReference>
<dbReference type="CDD" id="cd06193">
    <property type="entry name" value="siderophore_interacting"/>
    <property type="match status" value="1"/>
</dbReference>
<dbReference type="InterPro" id="IPR039374">
    <property type="entry name" value="SIP_fam"/>
</dbReference>
<dbReference type="InterPro" id="IPR017938">
    <property type="entry name" value="Riboflavin_synthase-like_b-brl"/>
</dbReference>
<dbReference type="InterPro" id="IPR007037">
    <property type="entry name" value="SIP_rossman_dom"/>
</dbReference>
<dbReference type="InterPro" id="IPR017927">
    <property type="entry name" value="FAD-bd_FR_type"/>
</dbReference>
<dbReference type="InterPro" id="IPR013113">
    <property type="entry name" value="SIP_FAD-bd"/>
</dbReference>
<protein>
    <submittedName>
        <fullName evidence="2">NADPH-dependent ferric siderophore reductase</fullName>
    </submittedName>
</protein>
<evidence type="ECO:0000313" key="3">
    <source>
        <dbReference type="Proteomes" id="UP001259347"/>
    </source>
</evidence>
<dbReference type="RefSeq" id="WP_310018653.1">
    <property type="nucleotide sequence ID" value="NZ_JAVDUM010000004.1"/>
</dbReference>
<dbReference type="Gene3D" id="3.40.50.80">
    <property type="entry name" value="Nucleotide-binding domain of ferredoxin-NADP reductase (FNR) module"/>
    <property type="match status" value="1"/>
</dbReference>
<dbReference type="SUPFAM" id="SSF63380">
    <property type="entry name" value="Riboflavin synthase domain-like"/>
    <property type="match status" value="1"/>
</dbReference>
<dbReference type="PROSITE" id="PS51384">
    <property type="entry name" value="FAD_FR"/>
    <property type="match status" value="1"/>
</dbReference>
<evidence type="ECO:0000259" key="1">
    <source>
        <dbReference type="PROSITE" id="PS51384"/>
    </source>
</evidence>
<gene>
    <name evidence="2" type="ORF">J2Y69_001241</name>
</gene>
<accession>A0ABU1SCL0</accession>
<dbReference type="PANTHER" id="PTHR30157:SF0">
    <property type="entry name" value="NADPH-DEPENDENT FERRIC-CHELATE REDUCTASE"/>
    <property type="match status" value="1"/>
</dbReference>
<dbReference type="InterPro" id="IPR039261">
    <property type="entry name" value="FNR_nucleotide-bd"/>
</dbReference>
<organism evidence="2 3">
    <name type="scientific">Microbacterium resistens</name>
    <dbReference type="NCBI Taxonomy" id="156977"/>
    <lineage>
        <taxon>Bacteria</taxon>
        <taxon>Bacillati</taxon>
        <taxon>Actinomycetota</taxon>
        <taxon>Actinomycetes</taxon>
        <taxon>Micrococcales</taxon>
        <taxon>Microbacteriaceae</taxon>
        <taxon>Microbacterium</taxon>
    </lineage>
</organism>
<keyword evidence="3" id="KW-1185">Reference proteome</keyword>
<comment type="caution">
    <text evidence="2">The sequence shown here is derived from an EMBL/GenBank/DDBJ whole genome shotgun (WGS) entry which is preliminary data.</text>
</comment>
<feature type="domain" description="FAD-binding FR-type" evidence="1">
    <location>
        <begin position="28"/>
        <end position="138"/>
    </location>
</feature>
<evidence type="ECO:0000313" key="2">
    <source>
        <dbReference type="EMBL" id="MDR6866648.1"/>
    </source>
</evidence>
<dbReference type="Gene3D" id="2.40.30.10">
    <property type="entry name" value="Translation factors"/>
    <property type="match status" value="1"/>
</dbReference>
<dbReference type="EMBL" id="JAVDUM010000004">
    <property type="protein sequence ID" value="MDR6866648.1"/>
    <property type="molecule type" value="Genomic_DNA"/>
</dbReference>
<dbReference type="Pfam" id="PF04954">
    <property type="entry name" value="SIP"/>
    <property type="match status" value="1"/>
</dbReference>